<dbReference type="Proteomes" id="UP001396334">
    <property type="component" value="Unassembled WGS sequence"/>
</dbReference>
<protein>
    <submittedName>
        <fullName evidence="2">Uncharacterized protein</fullName>
    </submittedName>
</protein>
<proteinExistence type="predicted"/>
<evidence type="ECO:0000313" key="2">
    <source>
        <dbReference type="EMBL" id="KAK8994235.1"/>
    </source>
</evidence>
<comment type="caution">
    <text evidence="2">The sequence shown here is derived from an EMBL/GenBank/DDBJ whole genome shotgun (WGS) entry which is preliminary data.</text>
</comment>
<keyword evidence="3" id="KW-1185">Reference proteome</keyword>
<evidence type="ECO:0000256" key="1">
    <source>
        <dbReference type="SAM" id="MobiDB-lite"/>
    </source>
</evidence>
<gene>
    <name evidence="2" type="ORF">V6N11_045334</name>
</gene>
<dbReference type="EMBL" id="JBBPBN010000047">
    <property type="protein sequence ID" value="KAK8994235.1"/>
    <property type="molecule type" value="Genomic_DNA"/>
</dbReference>
<sequence>MPSQLPVVDKAANGKCSEQFFFFPRMICLSSVNRVSSERPNIVEGRSVPEINGNGIDTVEKHSVLNESEIPSSSDLVSEDTCNMTANSINGKPPDRKTNTQPGEDASELDTRNENGTSLTEVSEHDVQNINEDDDDDDGIPCGDESRLLENRG</sequence>
<accession>A0ABR2Q0M5</accession>
<feature type="compositionally biased region" description="Basic and acidic residues" evidence="1">
    <location>
        <begin position="144"/>
        <end position="153"/>
    </location>
</feature>
<evidence type="ECO:0000313" key="3">
    <source>
        <dbReference type="Proteomes" id="UP001396334"/>
    </source>
</evidence>
<organism evidence="2 3">
    <name type="scientific">Hibiscus sabdariffa</name>
    <name type="common">roselle</name>
    <dbReference type="NCBI Taxonomy" id="183260"/>
    <lineage>
        <taxon>Eukaryota</taxon>
        <taxon>Viridiplantae</taxon>
        <taxon>Streptophyta</taxon>
        <taxon>Embryophyta</taxon>
        <taxon>Tracheophyta</taxon>
        <taxon>Spermatophyta</taxon>
        <taxon>Magnoliopsida</taxon>
        <taxon>eudicotyledons</taxon>
        <taxon>Gunneridae</taxon>
        <taxon>Pentapetalae</taxon>
        <taxon>rosids</taxon>
        <taxon>malvids</taxon>
        <taxon>Malvales</taxon>
        <taxon>Malvaceae</taxon>
        <taxon>Malvoideae</taxon>
        <taxon>Hibiscus</taxon>
    </lineage>
</organism>
<name>A0ABR2Q0M5_9ROSI</name>
<reference evidence="2 3" key="1">
    <citation type="journal article" date="2024" name="G3 (Bethesda)">
        <title>Genome assembly of Hibiscus sabdariffa L. provides insights into metabolisms of medicinal natural products.</title>
        <authorList>
            <person name="Kim T."/>
        </authorList>
    </citation>
    <scope>NUCLEOTIDE SEQUENCE [LARGE SCALE GENOMIC DNA]</scope>
    <source>
        <strain evidence="2">TK-2024</strain>
        <tissue evidence="2">Old leaves</tissue>
    </source>
</reference>
<feature type="region of interest" description="Disordered" evidence="1">
    <location>
        <begin position="68"/>
        <end position="153"/>
    </location>
</feature>
<feature type="compositionally biased region" description="Polar residues" evidence="1">
    <location>
        <begin position="68"/>
        <end position="90"/>
    </location>
</feature>